<dbReference type="Proteomes" id="UP001344888">
    <property type="component" value="Unassembled WGS sequence"/>
</dbReference>
<dbReference type="InterPro" id="IPR024256">
    <property type="entry name" value="DUF3797"/>
</dbReference>
<dbReference type="EMBL" id="JARSFG010000005">
    <property type="protein sequence ID" value="MEC1177642.1"/>
    <property type="molecule type" value="Genomic_DNA"/>
</dbReference>
<gene>
    <name evidence="2" type="ORF">P9B03_04025</name>
</gene>
<sequence length="130" mass="14670">MFAREAMELTKKYATCPECGNDKVGGEPSQGALIIEDDVFTRSCKCGWSVTVDKRIKVHAHSTKKLKGVTTGIVEISFHDKAGRKYVDMNVLKQFSGAKRSNQTKLMEDWLNTKEGREWALNTPHISNFF</sequence>
<evidence type="ECO:0000259" key="1">
    <source>
        <dbReference type="Pfam" id="PF12677"/>
    </source>
</evidence>
<name>A0AAW9NMD0_9BACL</name>
<feature type="domain" description="DUF3797" evidence="1">
    <location>
        <begin position="4"/>
        <end position="50"/>
    </location>
</feature>
<protein>
    <submittedName>
        <fullName evidence="2">DUF3797 domain-containing protein</fullName>
    </submittedName>
</protein>
<evidence type="ECO:0000313" key="3">
    <source>
        <dbReference type="Proteomes" id="UP001344888"/>
    </source>
</evidence>
<keyword evidence="3" id="KW-1185">Reference proteome</keyword>
<evidence type="ECO:0000313" key="2">
    <source>
        <dbReference type="EMBL" id="MEC1177642.1"/>
    </source>
</evidence>
<reference evidence="2 3" key="1">
    <citation type="submission" date="2023-03" db="EMBL/GenBank/DDBJ databases">
        <title>Bacillus Genome Sequencing.</title>
        <authorList>
            <person name="Dunlap C."/>
        </authorList>
    </citation>
    <scope>NUCLEOTIDE SEQUENCE [LARGE SCALE GENOMIC DNA]</scope>
    <source>
        <strain evidence="2 3">B-59205</strain>
    </source>
</reference>
<comment type="caution">
    <text evidence="2">The sequence shown here is derived from an EMBL/GenBank/DDBJ whole genome shotgun (WGS) entry which is preliminary data.</text>
</comment>
<proteinExistence type="predicted"/>
<dbReference type="AlphaFoldDB" id="A0AAW9NMD0"/>
<dbReference type="Pfam" id="PF12677">
    <property type="entry name" value="DUF3797"/>
    <property type="match status" value="1"/>
</dbReference>
<organism evidence="2 3">
    <name type="scientific">Metasolibacillus meyeri</name>
    <dbReference type="NCBI Taxonomy" id="1071052"/>
    <lineage>
        <taxon>Bacteria</taxon>
        <taxon>Bacillati</taxon>
        <taxon>Bacillota</taxon>
        <taxon>Bacilli</taxon>
        <taxon>Bacillales</taxon>
        <taxon>Caryophanaceae</taxon>
        <taxon>Metasolibacillus</taxon>
    </lineage>
</organism>
<dbReference type="RefSeq" id="WP_326122074.1">
    <property type="nucleotide sequence ID" value="NZ_JARSFG010000005.1"/>
</dbReference>
<accession>A0AAW9NMD0</accession>